<dbReference type="InterPro" id="IPR000504">
    <property type="entry name" value="RRM_dom"/>
</dbReference>
<feature type="domain" description="RRM" evidence="2">
    <location>
        <begin position="32"/>
        <end position="110"/>
    </location>
</feature>
<organism evidence="3 4">
    <name type="scientific">Streblomastix strix</name>
    <dbReference type="NCBI Taxonomy" id="222440"/>
    <lineage>
        <taxon>Eukaryota</taxon>
        <taxon>Metamonada</taxon>
        <taxon>Preaxostyla</taxon>
        <taxon>Oxymonadida</taxon>
        <taxon>Streblomastigidae</taxon>
        <taxon>Streblomastix</taxon>
    </lineage>
</organism>
<protein>
    <recommendedName>
        <fullName evidence="2">RRM domain-containing protein</fullName>
    </recommendedName>
</protein>
<dbReference type="AlphaFoldDB" id="A0A5J4X824"/>
<evidence type="ECO:0000256" key="1">
    <source>
        <dbReference type="PROSITE-ProRule" id="PRU00176"/>
    </source>
</evidence>
<dbReference type="PROSITE" id="PS50102">
    <property type="entry name" value="RRM"/>
    <property type="match status" value="2"/>
</dbReference>
<dbReference type="Gene3D" id="3.30.70.330">
    <property type="match status" value="2"/>
</dbReference>
<dbReference type="CDD" id="cd00590">
    <property type="entry name" value="RRM_SF"/>
    <property type="match status" value="3"/>
</dbReference>
<sequence>MSTQQTDRVISFLNSCDSQLLCSQASIDENKRCLCISGQLRDFSDMELWNALRARGALEKIILKFGDQGERQKGYAFAIFLTEDEACRALEQGRELRVGHKRVWLEISQRNACLAVCDVPLMCRVDDLVCEMSSFGQVVDLDVGIVGGMRTAFVEFSSRKEAEIAKQQIQRYFLGIRGMKVAWVDSKFGEVKRIDLMKDNKGLYIGEGFIHFGNNLRVSINVDGRQERINITY</sequence>
<evidence type="ECO:0000313" key="4">
    <source>
        <dbReference type="Proteomes" id="UP000324800"/>
    </source>
</evidence>
<proteinExistence type="predicted"/>
<dbReference type="EMBL" id="SNRW01000103">
    <property type="protein sequence ID" value="KAA6403410.1"/>
    <property type="molecule type" value="Genomic_DNA"/>
</dbReference>
<name>A0A5J4X824_9EUKA</name>
<accession>A0A5J4X824</accession>
<dbReference type="GO" id="GO:0003723">
    <property type="term" value="F:RNA binding"/>
    <property type="evidence" value="ECO:0007669"/>
    <property type="project" value="UniProtKB-UniRule"/>
</dbReference>
<comment type="caution">
    <text evidence="3">The sequence shown here is derived from an EMBL/GenBank/DDBJ whole genome shotgun (WGS) entry which is preliminary data.</text>
</comment>
<keyword evidence="1" id="KW-0694">RNA-binding</keyword>
<dbReference type="SMART" id="SM00360">
    <property type="entry name" value="RRM"/>
    <property type="match status" value="2"/>
</dbReference>
<dbReference type="InterPro" id="IPR012677">
    <property type="entry name" value="Nucleotide-bd_a/b_plait_sf"/>
</dbReference>
<evidence type="ECO:0000313" key="3">
    <source>
        <dbReference type="EMBL" id="KAA6403410.1"/>
    </source>
</evidence>
<reference evidence="3 4" key="1">
    <citation type="submission" date="2019-03" db="EMBL/GenBank/DDBJ databases">
        <title>Single cell metagenomics reveals metabolic interactions within the superorganism composed of flagellate Streblomastix strix and complex community of Bacteroidetes bacteria on its surface.</title>
        <authorList>
            <person name="Treitli S.C."/>
            <person name="Kolisko M."/>
            <person name="Husnik F."/>
            <person name="Keeling P."/>
            <person name="Hampl V."/>
        </authorList>
    </citation>
    <scope>NUCLEOTIDE SEQUENCE [LARGE SCALE GENOMIC DNA]</scope>
    <source>
        <strain evidence="3">ST1C</strain>
    </source>
</reference>
<feature type="domain" description="RRM" evidence="2">
    <location>
        <begin position="150"/>
        <end position="233"/>
    </location>
</feature>
<evidence type="ECO:0000259" key="2">
    <source>
        <dbReference type="PROSITE" id="PS50102"/>
    </source>
</evidence>
<dbReference type="SUPFAM" id="SSF54928">
    <property type="entry name" value="RNA-binding domain, RBD"/>
    <property type="match status" value="1"/>
</dbReference>
<dbReference type="InterPro" id="IPR035979">
    <property type="entry name" value="RBD_domain_sf"/>
</dbReference>
<dbReference type="OrthoDB" id="439808at2759"/>
<dbReference type="Proteomes" id="UP000324800">
    <property type="component" value="Unassembled WGS sequence"/>
</dbReference>
<gene>
    <name evidence="3" type="ORF">EZS28_001057</name>
</gene>